<reference evidence="2 4" key="2">
    <citation type="submission" date="2013-03" db="EMBL/GenBank/DDBJ databases">
        <title>The Genome Sequence of Enterococcus gilvus ATCC BAA-350 (PacBio/Illumina hybrid assembly).</title>
        <authorList>
            <consortium name="The Broad Institute Genomics Platform"/>
            <consortium name="The Broad Institute Genome Sequencing Center for Infectious Disease"/>
            <person name="Earl A."/>
            <person name="Russ C."/>
            <person name="Gilmore M."/>
            <person name="Surin D."/>
            <person name="Walker B."/>
            <person name="Young S."/>
            <person name="Zeng Q."/>
            <person name="Gargeya S."/>
            <person name="Fitzgerald M."/>
            <person name="Haas B."/>
            <person name="Abouelleil A."/>
            <person name="Allen A.W."/>
            <person name="Alvarado L."/>
            <person name="Arachchi H.M."/>
            <person name="Berlin A.M."/>
            <person name="Chapman S.B."/>
            <person name="Gainer-Dewar J."/>
            <person name="Goldberg J."/>
            <person name="Griggs A."/>
            <person name="Gujja S."/>
            <person name="Hansen M."/>
            <person name="Howarth C."/>
            <person name="Imamovic A."/>
            <person name="Ireland A."/>
            <person name="Larimer J."/>
            <person name="McCowan C."/>
            <person name="Murphy C."/>
            <person name="Pearson M."/>
            <person name="Poon T.W."/>
            <person name="Priest M."/>
            <person name="Roberts A."/>
            <person name="Saif S."/>
            <person name="Shea T."/>
            <person name="Sisk P."/>
            <person name="Sykes S."/>
            <person name="Wortman J."/>
            <person name="Nusbaum C."/>
            <person name="Birren B."/>
        </authorList>
    </citation>
    <scope>NUCLEOTIDE SEQUENCE [LARGE SCALE GENOMIC DNA]</scope>
    <source>
        <strain evidence="2 4">ATCC BAA-350</strain>
    </source>
</reference>
<dbReference type="AlphaFoldDB" id="R2Y861"/>
<proteinExistence type="predicted"/>
<dbReference type="EMBL" id="ASWH01000002">
    <property type="protein sequence ID" value="EOW79591.1"/>
    <property type="molecule type" value="Genomic_DNA"/>
</dbReference>
<gene>
    <name evidence="2" type="ORF">I592_03731</name>
    <name evidence="1" type="ORF">UKC_00630</name>
</gene>
<keyword evidence="4" id="KW-1185">Reference proteome</keyword>
<comment type="caution">
    <text evidence="1">The sequence shown here is derived from an EMBL/GenBank/DDBJ whole genome shotgun (WGS) entry which is preliminary data.</text>
</comment>
<accession>R2Y861</accession>
<dbReference type="HOGENOM" id="CLU_176147_0_0_9"/>
<dbReference type="PATRIC" id="fig|1158614.3.peg.650"/>
<evidence type="ECO:0000313" key="4">
    <source>
        <dbReference type="Proteomes" id="UP000014160"/>
    </source>
</evidence>
<organism evidence="1 3">
    <name type="scientific">Enterococcus gilvus ATCC BAA-350</name>
    <dbReference type="NCBI Taxonomy" id="1158614"/>
    <lineage>
        <taxon>Bacteria</taxon>
        <taxon>Bacillati</taxon>
        <taxon>Bacillota</taxon>
        <taxon>Bacilli</taxon>
        <taxon>Lactobacillales</taxon>
        <taxon>Enterococcaceae</taxon>
        <taxon>Enterococcus</taxon>
    </lineage>
</organism>
<dbReference type="RefSeq" id="WP_010779079.1">
    <property type="nucleotide sequence ID" value="NZ_ASWH01000002.1"/>
</dbReference>
<reference evidence="1 3" key="1">
    <citation type="submission" date="2013-02" db="EMBL/GenBank/DDBJ databases">
        <title>The Genome Sequence of Enterococcus gilvus ATCC BAA-350.</title>
        <authorList>
            <consortium name="The Broad Institute Genome Sequencing Platform"/>
            <consortium name="The Broad Institute Genome Sequencing Center for Infectious Disease"/>
            <person name="Earl A.M."/>
            <person name="Gilmore M.S."/>
            <person name="Lebreton F."/>
            <person name="Walker B."/>
            <person name="Young S.K."/>
            <person name="Zeng Q."/>
            <person name="Gargeya S."/>
            <person name="Fitzgerald M."/>
            <person name="Haas B."/>
            <person name="Abouelleil A."/>
            <person name="Alvarado L."/>
            <person name="Arachchi H.M."/>
            <person name="Berlin A.M."/>
            <person name="Chapman S.B."/>
            <person name="Dewar J."/>
            <person name="Goldberg J."/>
            <person name="Griggs A."/>
            <person name="Gujja S."/>
            <person name="Hansen M."/>
            <person name="Howarth C."/>
            <person name="Imamovic A."/>
            <person name="Larimer J."/>
            <person name="McCowan C."/>
            <person name="Murphy C."/>
            <person name="Neiman D."/>
            <person name="Pearson M."/>
            <person name="Priest M."/>
            <person name="Roberts A."/>
            <person name="Saif S."/>
            <person name="Shea T."/>
            <person name="Sisk P."/>
            <person name="Sykes S."/>
            <person name="Wortman J."/>
            <person name="Nusbaum C."/>
            <person name="Birren B."/>
        </authorList>
    </citation>
    <scope>NUCLEOTIDE SEQUENCE [LARGE SCALE GENOMIC DNA]</scope>
    <source>
        <strain evidence="1 3">ATCC BAA-350</strain>
    </source>
</reference>
<protein>
    <submittedName>
        <fullName evidence="1">Uncharacterized protein</fullName>
    </submittedName>
</protein>
<evidence type="ECO:0000313" key="3">
    <source>
        <dbReference type="Proteomes" id="UP000013750"/>
    </source>
</evidence>
<dbReference type="Proteomes" id="UP000013750">
    <property type="component" value="Unassembled WGS sequence"/>
</dbReference>
<evidence type="ECO:0000313" key="1">
    <source>
        <dbReference type="EMBL" id="EOI58557.1"/>
    </source>
</evidence>
<evidence type="ECO:0000313" key="2">
    <source>
        <dbReference type="EMBL" id="EOW79591.1"/>
    </source>
</evidence>
<dbReference type="EMBL" id="AJDQ01000003">
    <property type="protein sequence ID" value="EOI58557.1"/>
    <property type="molecule type" value="Genomic_DNA"/>
</dbReference>
<name>R2Y861_9ENTE</name>
<sequence>MTNYENKEMKTVEEVAQTLEKMDKKIAELNSLDQQPKKHTLKKWVLEKETLHEIKHILHEANRYEKYDEKEMAEFEKEMDSFTF</sequence>
<dbReference type="Proteomes" id="UP000014160">
    <property type="component" value="Unassembled WGS sequence"/>
</dbReference>
<dbReference type="eggNOG" id="ENOG502ZHPZ">
    <property type="taxonomic scope" value="Bacteria"/>
</dbReference>
<dbReference type="OrthoDB" id="2194429at2"/>